<gene>
    <name evidence="1" type="ORF">EOLPNHPH_00035</name>
</gene>
<protein>
    <submittedName>
        <fullName evidence="1">Uncharacterized protein</fullName>
    </submittedName>
</protein>
<dbReference type="AlphaFoldDB" id="A0A8F1IFP6"/>
<geneLocation type="plasmid" evidence="1">
    <name>pCTX-M-1.B1</name>
</geneLocation>
<keyword evidence="1" id="KW-0614">Plasmid</keyword>
<dbReference type="EMBL" id="MW978789">
    <property type="protein sequence ID" value="QWP89419.1"/>
    <property type="molecule type" value="Genomic_DNA"/>
</dbReference>
<name>A0A8F1IFP6_ECOLX</name>
<evidence type="ECO:0000313" key="1">
    <source>
        <dbReference type="EMBL" id="QWP89419.1"/>
    </source>
</evidence>
<reference evidence="1" key="1">
    <citation type="journal article" date="2021" name="Antibiotics">
        <title>Does an Antibiotic Stewardship Applied in a Pig Farm Lead to Low ESBL Prevalence?</title>
        <authorList>
            <person name="Fournier C."/>
            <person name="Nordmann P."/>
            <person name="Pittet O."/>
            <person name="Poirel L."/>
        </authorList>
    </citation>
    <scope>NUCLEOTIDE SEQUENCE</scope>
    <source>
        <plasmid evidence="1">pCTX-M-1.B1</plasmid>
    </source>
</reference>
<proteinExistence type="predicted"/>
<organism evidence="1">
    <name type="scientific">Escherichia coli</name>
    <dbReference type="NCBI Taxonomy" id="562"/>
    <lineage>
        <taxon>Bacteria</taxon>
        <taxon>Pseudomonadati</taxon>
        <taxon>Pseudomonadota</taxon>
        <taxon>Gammaproteobacteria</taxon>
        <taxon>Enterobacterales</taxon>
        <taxon>Enterobacteriaceae</taxon>
        <taxon>Escherichia</taxon>
    </lineage>
</organism>
<accession>A0A8F1IFP6</accession>
<sequence>MHQGKDVIGEAGRVGVVLLDPQVGLVVQQAVEHIGGIADADIHHAGAERRVLVGDMGIEQPSRLATVFR</sequence>